<gene>
    <name evidence="2" type="ORF">NCTC12126_04431</name>
</gene>
<name>A0A484YXV3_9ENTR</name>
<evidence type="ECO:0000313" key="3">
    <source>
        <dbReference type="Proteomes" id="UP000351155"/>
    </source>
</evidence>
<reference evidence="2 3" key="1">
    <citation type="submission" date="2019-03" db="EMBL/GenBank/DDBJ databases">
        <authorList>
            <consortium name="Pathogen Informatics"/>
        </authorList>
    </citation>
    <scope>NUCLEOTIDE SEQUENCE [LARGE SCALE GENOMIC DNA]</scope>
    <source>
        <strain evidence="2 3">NCTC12126</strain>
    </source>
</reference>
<keyword evidence="1" id="KW-0812">Transmembrane</keyword>
<keyword evidence="1" id="KW-1133">Transmembrane helix</keyword>
<keyword evidence="1" id="KW-0472">Membrane</keyword>
<sequence>MSAKKHALRWIAETMMLFVIYTLLCYFLPDVFLYHLYTRNFGFVTELDWNDNYTTILFILSFFINALLIYLRALNKQKIT</sequence>
<feature type="transmembrane region" description="Helical" evidence="1">
    <location>
        <begin position="53"/>
        <end position="71"/>
    </location>
</feature>
<proteinExistence type="predicted"/>
<dbReference type="EMBL" id="CAADIW010000050">
    <property type="protein sequence ID" value="VFS41120.1"/>
    <property type="molecule type" value="Genomic_DNA"/>
</dbReference>
<dbReference type="Proteomes" id="UP000351155">
    <property type="component" value="Unassembled WGS sequence"/>
</dbReference>
<evidence type="ECO:0000256" key="1">
    <source>
        <dbReference type="SAM" id="Phobius"/>
    </source>
</evidence>
<evidence type="ECO:0000313" key="2">
    <source>
        <dbReference type="EMBL" id="VFS41120.1"/>
    </source>
</evidence>
<organism evidence="2 3">
    <name type="scientific">Enterobacter cancerogenus</name>
    <dbReference type="NCBI Taxonomy" id="69218"/>
    <lineage>
        <taxon>Bacteria</taxon>
        <taxon>Pseudomonadati</taxon>
        <taxon>Pseudomonadota</taxon>
        <taxon>Gammaproteobacteria</taxon>
        <taxon>Enterobacterales</taxon>
        <taxon>Enterobacteriaceae</taxon>
        <taxon>Enterobacter</taxon>
        <taxon>Enterobacter cloacae complex</taxon>
    </lineage>
</organism>
<protein>
    <submittedName>
        <fullName evidence="2">Uncharacterized protein</fullName>
    </submittedName>
</protein>
<feature type="transmembrane region" description="Helical" evidence="1">
    <location>
        <begin position="12"/>
        <end position="33"/>
    </location>
</feature>
<dbReference type="AlphaFoldDB" id="A0A484YXV3"/>
<accession>A0A484YXV3</accession>